<feature type="compositionally biased region" description="Polar residues" evidence="1">
    <location>
        <begin position="1"/>
        <end position="12"/>
    </location>
</feature>
<evidence type="ECO:0000313" key="3">
    <source>
        <dbReference type="Proteomes" id="UP001501752"/>
    </source>
</evidence>
<feature type="compositionally biased region" description="Low complexity" evidence="1">
    <location>
        <begin position="223"/>
        <end position="235"/>
    </location>
</feature>
<feature type="region of interest" description="Disordered" evidence="1">
    <location>
        <begin position="1"/>
        <end position="39"/>
    </location>
</feature>
<keyword evidence="3" id="KW-1185">Reference proteome</keyword>
<accession>A0ABP9DFV7</accession>
<gene>
    <name evidence="2" type="ORF">GCM10023235_11610</name>
</gene>
<evidence type="ECO:0000313" key="2">
    <source>
        <dbReference type="EMBL" id="GAA4838159.1"/>
    </source>
</evidence>
<dbReference type="EMBL" id="BAABIS010000001">
    <property type="protein sequence ID" value="GAA4838159.1"/>
    <property type="molecule type" value="Genomic_DNA"/>
</dbReference>
<name>A0ABP9DFV7_9ACTN</name>
<organism evidence="2 3">
    <name type="scientific">Kitasatospora terrestris</name>
    <dbReference type="NCBI Taxonomy" id="258051"/>
    <lineage>
        <taxon>Bacteria</taxon>
        <taxon>Bacillati</taxon>
        <taxon>Actinomycetota</taxon>
        <taxon>Actinomycetes</taxon>
        <taxon>Kitasatosporales</taxon>
        <taxon>Streptomycetaceae</taxon>
        <taxon>Kitasatospora</taxon>
    </lineage>
</organism>
<feature type="compositionally biased region" description="Pro residues" evidence="1">
    <location>
        <begin position="188"/>
        <end position="205"/>
    </location>
</feature>
<protein>
    <recommendedName>
        <fullName evidence="4">ATP synthase F0 subunit B</fullName>
    </recommendedName>
</protein>
<sequence>MSEYGSPTGSNQENDRGTAGSVVHSVQEKAAEGAQTVADQAGDVADTVKEQAAQVAGEVGAQARDLLAEAREQVQRQAHEQTGRLAENVRRLAHELRDMADHGKPDSTATAAVAQLADGGRRMADHLERRGPDGLLEDVQGFARRRPGLFLAGAALAGFAVGRTAKGAASAENADRTEQRPPGGERAYPPPVPAAAPAPVPPPVASGPSGPGHGAALDDGVYAASRPPHAPAASAQDALYGRRQPPAQGV</sequence>
<comment type="caution">
    <text evidence="2">The sequence shown here is derived from an EMBL/GenBank/DDBJ whole genome shotgun (WGS) entry which is preliminary data.</text>
</comment>
<dbReference type="Gene3D" id="1.20.120.20">
    <property type="entry name" value="Apolipoprotein"/>
    <property type="match status" value="1"/>
</dbReference>
<proteinExistence type="predicted"/>
<feature type="region of interest" description="Disordered" evidence="1">
    <location>
        <begin position="165"/>
        <end position="250"/>
    </location>
</feature>
<evidence type="ECO:0000256" key="1">
    <source>
        <dbReference type="SAM" id="MobiDB-lite"/>
    </source>
</evidence>
<dbReference type="Proteomes" id="UP001501752">
    <property type="component" value="Unassembled WGS sequence"/>
</dbReference>
<reference evidence="3" key="1">
    <citation type="journal article" date="2019" name="Int. J. Syst. Evol. Microbiol.">
        <title>The Global Catalogue of Microorganisms (GCM) 10K type strain sequencing project: providing services to taxonomists for standard genome sequencing and annotation.</title>
        <authorList>
            <consortium name="The Broad Institute Genomics Platform"/>
            <consortium name="The Broad Institute Genome Sequencing Center for Infectious Disease"/>
            <person name="Wu L."/>
            <person name="Ma J."/>
        </authorList>
    </citation>
    <scope>NUCLEOTIDE SEQUENCE [LARGE SCALE GENOMIC DNA]</scope>
    <source>
        <strain evidence="3">JCM 13006</strain>
    </source>
</reference>
<evidence type="ECO:0008006" key="4">
    <source>
        <dbReference type="Google" id="ProtNLM"/>
    </source>
</evidence>